<keyword evidence="1" id="KW-0812">Transmembrane</keyword>
<dbReference type="EMBL" id="SRMQ01000004">
    <property type="protein sequence ID" value="TGJ76625.1"/>
    <property type="molecule type" value="Genomic_DNA"/>
</dbReference>
<name>A0A4Z0YAY8_9FIRM</name>
<keyword evidence="3" id="KW-1185">Reference proteome</keyword>
<comment type="caution">
    <text evidence="2">The sequence shown here is derived from an EMBL/GenBank/DDBJ whole genome shotgun (WGS) entry which is preliminary data.</text>
</comment>
<reference evidence="2 3" key="1">
    <citation type="submission" date="2019-04" db="EMBL/GenBank/DDBJ databases">
        <authorList>
            <person name="Poehlein A."/>
            <person name="Bengelsdorf F.R."/>
            <person name="Duerre P."/>
            <person name="Daniel R."/>
        </authorList>
    </citation>
    <scope>NUCLEOTIDE SEQUENCE [LARGE SCALE GENOMIC DNA]</scope>
    <source>
        <strain evidence="2 3">BS-1</strain>
    </source>
</reference>
<evidence type="ECO:0000256" key="1">
    <source>
        <dbReference type="SAM" id="Phobius"/>
    </source>
</evidence>
<evidence type="ECO:0000313" key="2">
    <source>
        <dbReference type="EMBL" id="TGJ76625.1"/>
    </source>
</evidence>
<sequence>MRYLYSAMWFAAGLILIFRLGRENRIFYIAGTFFLFLGGWWLAFAAGAANLFAGVWGWVYRIITAAALVIFCFAYYKETQKKKAEETGGKPGEDE</sequence>
<protein>
    <submittedName>
        <fullName evidence="2">Uncharacterized protein</fullName>
    </submittedName>
</protein>
<dbReference type="Proteomes" id="UP000297714">
    <property type="component" value="Unassembled WGS sequence"/>
</dbReference>
<dbReference type="AlphaFoldDB" id="A0A4Z0YAY8"/>
<gene>
    <name evidence="2" type="ORF">CAGA_11670</name>
</gene>
<keyword evidence="1" id="KW-1133">Transmembrane helix</keyword>
<feature type="transmembrane region" description="Helical" evidence="1">
    <location>
        <begin position="28"/>
        <end position="52"/>
    </location>
</feature>
<organism evidence="2 3">
    <name type="scientific">Caproiciproducens galactitolivorans</name>
    <dbReference type="NCBI Taxonomy" id="642589"/>
    <lineage>
        <taxon>Bacteria</taxon>
        <taxon>Bacillati</taxon>
        <taxon>Bacillota</taxon>
        <taxon>Clostridia</taxon>
        <taxon>Eubacteriales</taxon>
        <taxon>Acutalibacteraceae</taxon>
        <taxon>Caproiciproducens</taxon>
    </lineage>
</organism>
<dbReference type="OrthoDB" id="1861119at2"/>
<keyword evidence="1" id="KW-0472">Membrane</keyword>
<evidence type="ECO:0000313" key="3">
    <source>
        <dbReference type="Proteomes" id="UP000297714"/>
    </source>
</evidence>
<feature type="transmembrane region" description="Helical" evidence="1">
    <location>
        <begin position="58"/>
        <end position="76"/>
    </location>
</feature>
<accession>A0A4Z0YAY8</accession>
<feature type="transmembrane region" description="Helical" evidence="1">
    <location>
        <begin position="6"/>
        <end position="21"/>
    </location>
</feature>
<proteinExistence type="predicted"/>
<dbReference type="RefSeq" id="WP_135658790.1">
    <property type="nucleotide sequence ID" value="NZ_JAJUFJ010000011.1"/>
</dbReference>